<gene>
    <name evidence="6" type="ORF">ABUH87_08635</name>
</gene>
<name>A0ABV3RB37_9SPHN</name>
<dbReference type="RefSeq" id="WP_367772537.1">
    <property type="nucleotide sequence ID" value="NZ_JBFNXR010000029.1"/>
</dbReference>
<evidence type="ECO:0000313" key="7">
    <source>
        <dbReference type="Proteomes" id="UP001556118"/>
    </source>
</evidence>
<dbReference type="PANTHER" id="PTHR43180:SF28">
    <property type="entry name" value="NAD(P)-BINDING ROSSMANN-FOLD SUPERFAMILY PROTEIN"/>
    <property type="match status" value="1"/>
</dbReference>
<dbReference type="PANTHER" id="PTHR43180">
    <property type="entry name" value="3-OXOACYL-(ACYL-CARRIER-PROTEIN) REDUCTASE (AFU_ORTHOLOGUE AFUA_6G11210)"/>
    <property type="match status" value="1"/>
</dbReference>
<dbReference type="Gene3D" id="3.40.50.720">
    <property type="entry name" value="NAD(P)-binding Rossmann-like Domain"/>
    <property type="match status" value="1"/>
</dbReference>
<dbReference type="NCBIfam" id="NF005559">
    <property type="entry name" value="PRK07231.1"/>
    <property type="match status" value="1"/>
</dbReference>
<protein>
    <submittedName>
        <fullName evidence="6">SDR family oxidoreductase</fullName>
    </submittedName>
</protein>
<comment type="similarity">
    <text evidence="1">Belongs to the short-chain dehydrogenases/reductases (SDR) family.</text>
</comment>
<dbReference type="PRINTS" id="PR00080">
    <property type="entry name" value="SDRFAMILY"/>
</dbReference>
<evidence type="ECO:0000256" key="5">
    <source>
        <dbReference type="ARBA" id="ARBA00023221"/>
    </source>
</evidence>
<keyword evidence="5" id="KW-0753">Steroid metabolism</keyword>
<keyword evidence="3" id="KW-0520">NAD</keyword>
<accession>A0ABV3RB37</accession>
<keyword evidence="4" id="KW-0443">Lipid metabolism</keyword>
<dbReference type="EMBL" id="JBFNXR010000029">
    <property type="protein sequence ID" value="MEW9855240.1"/>
    <property type="molecule type" value="Genomic_DNA"/>
</dbReference>
<evidence type="ECO:0000256" key="1">
    <source>
        <dbReference type="ARBA" id="ARBA00006484"/>
    </source>
</evidence>
<evidence type="ECO:0000256" key="3">
    <source>
        <dbReference type="ARBA" id="ARBA00023027"/>
    </source>
</evidence>
<dbReference type="Pfam" id="PF13561">
    <property type="entry name" value="adh_short_C2"/>
    <property type="match status" value="1"/>
</dbReference>
<dbReference type="Proteomes" id="UP001556118">
    <property type="component" value="Unassembled WGS sequence"/>
</dbReference>
<proteinExistence type="inferred from homology"/>
<reference evidence="6 7" key="1">
    <citation type="submission" date="2024-06" db="EMBL/GenBank/DDBJ databases">
        <title>Novosphingobium rhizovicinus M1R2S20.</title>
        <authorList>
            <person name="Sun J.-Q."/>
        </authorList>
    </citation>
    <scope>NUCLEOTIDE SEQUENCE [LARGE SCALE GENOMIC DNA]</scope>
    <source>
        <strain evidence="6 7">M1R2S20</strain>
    </source>
</reference>
<keyword evidence="7" id="KW-1185">Reference proteome</keyword>
<dbReference type="SUPFAM" id="SSF51735">
    <property type="entry name" value="NAD(P)-binding Rossmann-fold domains"/>
    <property type="match status" value="1"/>
</dbReference>
<comment type="caution">
    <text evidence="6">The sequence shown here is derived from an EMBL/GenBank/DDBJ whole genome shotgun (WGS) entry which is preliminary data.</text>
</comment>
<dbReference type="InterPro" id="IPR002347">
    <property type="entry name" value="SDR_fam"/>
</dbReference>
<organism evidence="6 7">
    <name type="scientific">Novosphingobium rhizovicinum</name>
    <dbReference type="NCBI Taxonomy" id="3228928"/>
    <lineage>
        <taxon>Bacteria</taxon>
        <taxon>Pseudomonadati</taxon>
        <taxon>Pseudomonadota</taxon>
        <taxon>Alphaproteobacteria</taxon>
        <taxon>Sphingomonadales</taxon>
        <taxon>Sphingomonadaceae</taxon>
        <taxon>Novosphingobium</taxon>
    </lineage>
</organism>
<evidence type="ECO:0000256" key="4">
    <source>
        <dbReference type="ARBA" id="ARBA00023098"/>
    </source>
</evidence>
<evidence type="ECO:0000256" key="2">
    <source>
        <dbReference type="ARBA" id="ARBA00023002"/>
    </source>
</evidence>
<dbReference type="PRINTS" id="PR00081">
    <property type="entry name" value="GDHRDH"/>
</dbReference>
<keyword evidence="2" id="KW-0560">Oxidoreductase</keyword>
<evidence type="ECO:0000313" key="6">
    <source>
        <dbReference type="EMBL" id="MEW9855240.1"/>
    </source>
</evidence>
<sequence length="281" mass="29047">MGQELAGKVAIVTGAACGIGRATAELFVAEGARVVIADINDEAGEAVARELGHAAIYQRADVGLAEDIDALVAAAIDRFGGLHVMLNNAGVSCKPSINFLDDELPDFARVMQVNVLGVILGTQRAARHMAKNGGGSVINNASIAGLIPGLAMLAYRTSKVAAIHASKSMAIDLAQYGIRVNCLAPGHIPTDLNAFAPPRATPEQAARVQVAMKSVWDANKPLKRQGVPHDVAQAALFLASDRSAQITGTVLAVDGGISAGDPVNHFKELMDARASAMADGE</sequence>
<dbReference type="InterPro" id="IPR036291">
    <property type="entry name" value="NAD(P)-bd_dom_sf"/>
</dbReference>